<dbReference type="SUPFAM" id="SSF54534">
    <property type="entry name" value="FKBP-like"/>
    <property type="match status" value="2"/>
</dbReference>
<evidence type="ECO:0000256" key="2">
    <source>
        <dbReference type="ARBA" id="ARBA00006577"/>
    </source>
</evidence>
<comment type="similarity">
    <text evidence="2">Belongs to the FKBP-type PPIase family.</text>
</comment>
<keyword evidence="7" id="KW-0732">Signal</keyword>
<dbReference type="EMBL" id="RKHL01000001">
    <property type="protein sequence ID" value="ROR82281.1"/>
    <property type="molecule type" value="Genomic_DNA"/>
</dbReference>
<dbReference type="InterPro" id="IPR001179">
    <property type="entry name" value="PPIase_FKBP_dom"/>
</dbReference>
<evidence type="ECO:0000256" key="4">
    <source>
        <dbReference type="ARBA" id="ARBA00023110"/>
    </source>
</evidence>
<comment type="caution">
    <text evidence="9">The sequence shown here is derived from an EMBL/GenBank/DDBJ whole genome shotgun (WGS) entry which is preliminary data.</text>
</comment>
<dbReference type="Gene3D" id="3.10.50.40">
    <property type="match status" value="2"/>
</dbReference>
<dbReference type="EC" id="5.2.1.8" evidence="3 6"/>
<dbReference type="Proteomes" id="UP000266915">
    <property type="component" value="Unassembled WGS sequence"/>
</dbReference>
<dbReference type="RefSeq" id="WP_085513196.1">
    <property type="nucleotide sequence ID" value="NZ_FXAP01000005.1"/>
</dbReference>
<feature type="domain" description="PPIase FKBP-type" evidence="8">
    <location>
        <begin position="236"/>
        <end position="324"/>
    </location>
</feature>
<evidence type="ECO:0000256" key="1">
    <source>
        <dbReference type="ARBA" id="ARBA00000971"/>
    </source>
</evidence>
<dbReference type="PANTHER" id="PTHR43811:SF19">
    <property type="entry name" value="39 KDA FK506-BINDING NUCLEAR PROTEIN"/>
    <property type="match status" value="1"/>
</dbReference>
<feature type="chain" id="PRO_5038925103" description="peptidylprolyl isomerase" evidence="7">
    <location>
        <begin position="22"/>
        <end position="332"/>
    </location>
</feature>
<keyword evidence="10" id="KW-1185">Reference proteome</keyword>
<keyword evidence="4 6" id="KW-0697">Rotamase</keyword>
<organism evidence="9 10">
    <name type="scientific">Plantibacter flavus</name>
    <dbReference type="NCBI Taxonomy" id="150123"/>
    <lineage>
        <taxon>Bacteria</taxon>
        <taxon>Bacillati</taxon>
        <taxon>Actinomycetota</taxon>
        <taxon>Actinomycetes</taxon>
        <taxon>Micrococcales</taxon>
        <taxon>Microbacteriaceae</taxon>
        <taxon>Plantibacter</taxon>
    </lineage>
</organism>
<name>A0A3N2C447_9MICO</name>
<evidence type="ECO:0000256" key="5">
    <source>
        <dbReference type="ARBA" id="ARBA00023235"/>
    </source>
</evidence>
<dbReference type="AlphaFoldDB" id="A0A3N2C447"/>
<keyword evidence="5 6" id="KW-0413">Isomerase</keyword>
<feature type="signal peptide" evidence="7">
    <location>
        <begin position="1"/>
        <end position="21"/>
    </location>
</feature>
<comment type="catalytic activity">
    <reaction evidence="1 6">
        <text>[protein]-peptidylproline (omega=180) = [protein]-peptidylproline (omega=0)</text>
        <dbReference type="Rhea" id="RHEA:16237"/>
        <dbReference type="Rhea" id="RHEA-COMP:10747"/>
        <dbReference type="Rhea" id="RHEA-COMP:10748"/>
        <dbReference type="ChEBI" id="CHEBI:83833"/>
        <dbReference type="ChEBI" id="CHEBI:83834"/>
        <dbReference type="EC" id="5.2.1.8"/>
    </reaction>
</comment>
<protein>
    <recommendedName>
        <fullName evidence="3 6">peptidylprolyl isomerase</fullName>
        <ecNumber evidence="3 6">5.2.1.8</ecNumber>
    </recommendedName>
</protein>
<proteinExistence type="inferred from homology"/>
<accession>A0A3N2C447</accession>
<gene>
    <name evidence="9" type="ORF">EDD42_2369</name>
</gene>
<evidence type="ECO:0000256" key="7">
    <source>
        <dbReference type="SAM" id="SignalP"/>
    </source>
</evidence>
<evidence type="ECO:0000256" key="6">
    <source>
        <dbReference type="PROSITE-ProRule" id="PRU00277"/>
    </source>
</evidence>
<sequence>MRKSLCLLAVIASLVSLTACSSATSQSQALASPGECADTSAGKASKAISVSGDFGSIPKVTFAKGTLAADATERTIVAKGDGEQVDPGDTTFVEMSIYNAVTGSIVAQTAYGASPATAIVVNDQKYLKGLVRAVECTTVGSRIAAFVTAGDGFGSAGSSDGTVQADQPLVVVADVLSTVHSDAKADGVPQEPVAGMPAVELDTAGRPTVTIPEEPAPADLQVAVLKQGDGAVVQPDAEVIINYQGVNWRTGEVFDESWGNGPTNFQLSAVVKGFSSAIAGQHIGSQVIAVIPADLGYGPSGGNSQAGIEADDTIVFVIDILDASSTTAPAAG</sequence>
<reference evidence="9 10" key="1">
    <citation type="submission" date="2018-11" db="EMBL/GenBank/DDBJ databases">
        <title>Sequencing the genomes of 1000 actinobacteria strains.</title>
        <authorList>
            <person name="Klenk H.-P."/>
        </authorList>
    </citation>
    <scope>NUCLEOTIDE SEQUENCE [LARGE SCALE GENOMIC DNA]</scope>
    <source>
        <strain evidence="9 10">DSM 14012</strain>
    </source>
</reference>
<dbReference type="PROSITE" id="PS50059">
    <property type="entry name" value="FKBP_PPIASE"/>
    <property type="match status" value="1"/>
</dbReference>
<evidence type="ECO:0000256" key="3">
    <source>
        <dbReference type="ARBA" id="ARBA00013194"/>
    </source>
</evidence>
<dbReference type="GO" id="GO:0003755">
    <property type="term" value="F:peptidyl-prolyl cis-trans isomerase activity"/>
    <property type="evidence" value="ECO:0007669"/>
    <property type="project" value="UniProtKB-KW"/>
</dbReference>
<evidence type="ECO:0000313" key="10">
    <source>
        <dbReference type="Proteomes" id="UP000266915"/>
    </source>
</evidence>
<dbReference type="InterPro" id="IPR046357">
    <property type="entry name" value="PPIase_dom_sf"/>
</dbReference>
<dbReference type="PANTHER" id="PTHR43811">
    <property type="entry name" value="FKBP-TYPE PEPTIDYL-PROLYL CIS-TRANS ISOMERASE FKPA"/>
    <property type="match status" value="1"/>
</dbReference>
<dbReference type="PROSITE" id="PS51257">
    <property type="entry name" value="PROKAR_LIPOPROTEIN"/>
    <property type="match status" value="1"/>
</dbReference>
<dbReference type="Pfam" id="PF00254">
    <property type="entry name" value="FKBP_C"/>
    <property type="match status" value="1"/>
</dbReference>
<evidence type="ECO:0000313" key="9">
    <source>
        <dbReference type="EMBL" id="ROR82281.1"/>
    </source>
</evidence>
<evidence type="ECO:0000259" key="8">
    <source>
        <dbReference type="PROSITE" id="PS50059"/>
    </source>
</evidence>